<protein>
    <submittedName>
        <fullName evidence="7">DEAD/DEAH box helicase</fullName>
    </submittedName>
</protein>
<keyword evidence="1" id="KW-0547">Nucleotide-binding</keyword>
<dbReference type="Pfam" id="PF00270">
    <property type="entry name" value="DEAD"/>
    <property type="match status" value="1"/>
</dbReference>
<keyword evidence="2" id="KW-0378">Hydrolase</keyword>
<dbReference type="PANTHER" id="PTHR43519">
    <property type="entry name" value="ATP-DEPENDENT RNA HELICASE HRPB"/>
    <property type="match status" value="1"/>
</dbReference>
<proteinExistence type="predicted"/>
<dbReference type="EMBL" id="QDDL01000013">
    <property type="protein sequence ID" value="PVZ64360.1"/>
    <property type="molecule type" value="Genomic_DNA"/>
</dbReference>
<evidence type="ECO:0000313" key="8">
    <source>
        <dbReference type="Proteomes" id="UP000244906"/>
    </source>
</evidence>
<dbReference type="InterPro" id="IPR014001">
    <property type="entry name" value="Helicase_ATP-bd"/>
</dbReference>
<dbReference type="SMART" id="SM00490">
    <property type="entry name" value="HELICc"/>
    <property type="match status" value="1"/>
</dbReference>
<dbReference type="OrthoDB" id="9805617at2"/>
<dbReference type="InterPro" id="IPR027417">
    <property type="entry name" value="P-loop_NTPase"/>
</dbReference>
<dbReference type="GO" id="GO:0003676">
    <property type="term" value="F:nucleic acid binding"/>
    <property type="evidence" value="ECO:0007669"/>
    <property type="project" value="InterPro"/>
</dbReference>
<dbReference type="InterPro" id="IPR007502">
    <property type="entry name" value="Helicase-assoc_dom"/>
</dbReference>
<feature type="domain" description="Helicase ATP-binding" evidence="5">
    <location>
        <begin position="15"/>
        <end position="169"/>
    </location>
</feature>
<dbReference type="AlphaFoldDB" id="A0A2V1GQT1"/>
<dbReference type="Pfam" id="PF00271">
    <property type="entry name" value="Helicase_C"/>
    <property type="match status" value="1"/>
</dbReference>
<comment type="caution">
    <text evidence="7">The sequence shown here is derived from an EMBL/GenBank/DDBJ whole genome shotgun (WGS) entry which is preliminary data.</text>
</comment>
<evidence type="ECO:0000313" key="7">
    <source>
        <dbReference type="EMBL" id="PVZ64360.1"/>
    </source>
</evidence>
<dbReference type="CDD" id="cd18791">
    <property type="entry name" value="SF2_C_RHA"/>
    <property type="match status" value="1"/>
</dbReference>
<name>A0A2V1GQT1_9GAMM</name>
<dbReference type="SUPFAM" id="SSF52540">
    <property type="entry name" value="P-loop containing nucleoside triphosphate hydrolases"/>
    <property type="match status" value="1"/>
</dbReference>
<evidence type="ECO:0000256" key="4">
    <source>
        <dbReference type="ARBA" id="ARBA00022840"/>
    </source>
</evidence>
<keyword evidence="4" id="KW-0067">ATP-binding</keyword>
<feature type="domain" description="Helicase C-terminal" evidence="6">
    <location>
        <begin position="191"/>
        <end position="361"/>
    </location>
</feature>
<evidence type="ECO:0000259" key="5">
    <source>
        <dbReference type="PROSITE" id="PS51192"/>
    </source>
</evidence>
<keyword evidence="8" id="KW-1185">Reference proteome</keyword>
<dbReference type="InterPro" id="IPR011545">
    <property type="entry name" value="DEAD/DEAH_box_helicase_dom"/>
</dbReference>
<dbReference type="GO" id="GO:0004386">
    <property type="term" value="F:helicase activity"/>
    <property type="evidence" value="ECO:0007669"/>
    <property type="project" value="UniProtKB-KW"/>
</dbReference>
<dbReference type="PANTHER" id="PTHR43519:SF1">
    <property type="entry name" value="ATP-DEPENDENT RNA HELICASE HRPB"/>
    <property type="match status" value="1"/>
</dbReference>
<organism evidence="7 8">
    <name type="scientific">Pelagibaculum spongiae</name>
    <dbReference type="NCBI Taxonomy" id="2080658"/>
    <lineage>
        <taxon>Bacteria</taxon>
        <taxon>Pseudomonadati</taxon>
        <taxon>Pseudomonadota</taxon>
        <taxon>Gammaproteobacteria</taxon>
        <taxon>Oceanospirillales</taxon>
        <taxon>Pelagibaculum</taxon>
    </lineage>
</organism>
<evidence type="ECO:0000256" key="1">
    <source>
        <dbReference type="ARBA" id="ARBA00022741"/>
    </source>
</evidence>
<accession>A0A2V1GQT1</accession>
<reference evidence="7 8" key="1">
    <citation type="submission" date="2018-04" db="EMBL/GenBank/DDBJ databases">
        <title>Thalassorhabdus spongiae gen. nov., sp. nov., isolated from a marine sponge in South-West Iceland.</title>
        <authorList>
            <person name="Knobloch S."/>
            <person name="Daussin A."/>
            <person name="Johannsson R."/>
            <person name="Marteinsson V.T."/>
        </authorList>
    </citation>
    <scope>NUCLEOTIDE SEQUENCE [LARGE SCALE GENOMIC DNA]</scope>
    <source>
        <strain evidence="7 8">Hp12</strain>
    </source>
</reference>
<evidence type="ECO:0000259" key="6">
    <source>
        <dbReference type="PROSITE" id="PS51194"/>
    </source>
</evidence>
<dbReference type="CDD" id="cd17917">
    <property type="entry name" value="DEXHc_RHA-like"/>
    <property type="match status" value="1"/>
</dbReference>
<gene>
    <name evidence="7" type="ORF">DC094_20080</name>
</gene>
<dbReference type="PROSITE" id="PS51194">
    <property type="entry name" value="HELICASE_CTER"/>
    <property type="match status" value="1"/>
</dbReference>
<evidence type="ECO:0000256" key="3">
    <source>
        <dbReference type="ARBA" id="ARBA00022806"/>
    </source>
</evidence>
<dbReference type="SMART" id="SM00847">
    <property type="entry name" value="HA2"/>
    <property type="match status" value="1"/>
</dbReference>
<dbReference type="RefSeq" id="WP_116688913.1">
    <property type="nucleotide sequence ID" value="NZ_CAWNYD010000013.1"/>
</dbReference>
<evidence type="ECO:0000256" key="2">
    <source>
        <dbReference type="ARBA" id="ARBA00022801"/>
    </source>
</evidence>
<keyword evidence="3 7" id="KW-0347">Helicase</keyword>
<sequence length="805" mass="89856">MPSVSLPIDSVKAEFLEKISLNHLVVAAETGSGKSTRLPLWAAALGQKVLVVQPRRLACVALAEFLSKTVNAAVGDKIGYAIRFEQKITANTEVVFVTPGVALRWQMKGELKQFDTVILDEFHERCIDTDLLLALLKKEQRCRLIVTSATLSAARLQDYLSADLITAKGRQYPVTSQYLAQDSRAMPDLTSLRQMVFTAIEKALEFKDGNVLVFLPGRKEITQLQQQLNARYKEQVSVIPLYASVDPVMRMAALSTPATADLPRIILATNVAETSLTIPGITSVIDCGLERQTHQRNGRTVLGLQAISQASTEQRKGRAGRTQPGRVFRLWGEHAPLAAHGLPEILREELAEMMLASACCGESLAELQFIDSPKPKQLEMAALQLQQMNALDDQSKITQHGKIIFPLPIDSLFAHLISTMPTPELQGAMVDLVAALSVQQRLWQLPKEQHQLQVLQQWQPHSCDATTLILLLRSDGKLIPDEANADLTAIKEARLLARQIRQQLALPAIPKTLDFDRQQWLNAVIKAKPELCFVRRTKRRQALGNGYCEVSPARESRFAETDEAAIVFDDFAIAGKGTRQALTIASCMASVTLKQLSQADVGEIAPGNASLEKGKLWLKVDRLLANRIIEQSLIEPKGVLARQALLQLIQRNKLLPGLFDQLQIDIAGWQLWRAIDSDDFPKLDAPLINDHLLPLEIAEAAQSWLLGQLVDLEIESLEDLRLFDSADFVFPGITNWQQEKFQQNYPLRLVLAELQLKVSYQIVTKTVVIEKITGSRKKDPARWELPKWIGWKIHYRQASRLVVIK</sequence>
<dbReference type="GO" id="GO:0005524">
    <property type="term" value="F:ATP binding"/>
    <property type="evidence" value="ECO:0007669"/>
    <property type="project" value="UniProtKB-KW"/>
</dbReference>
<dbReference type="Proteomes" id="UP000244906">
    <property type="component" value="Unassembled WGS sequence"/>
</dbReference>
<dbReference type="PROSITE" id="PS51192">
    <property type="entry name" value="HELICASE_ATP_BIND_1"/>
    <property type="match status" value="1"/>
</dbReference>
<dbReference type="InterPro" id="IPR001650">
    <property type="entry name" value="Helicase_C-like"/>
</dbReference>
<dbReference type="Gene3D" id="1.20.120.1080">
    <property type="match status" value="1"/>
</dbReference>
<dbReference type="Gene3D" id="3.40.50.300">
    <property type="entry name" value="P-loop containing nucleotide triphosphate hydrolases"/>
    <property type="match status" value="2"/>
</dbReference>
<dbReference type="SMART" id="SM00487">
    <property type="entry name" value="DEXDc"/>
    <property type="match status" value="1"/>
</dbReference>
<dbReference type="GO" id="GO:0016787">
    <property type="term" value="F:hydrolase activity"/>
    <property type="evidence" value="ECO:0007669"/>
    <property type="project" value="UniProtKB-KW"/>
</dbReference>